<evidence type="ECO:0000256" key="1">
    <source>
        <dbReference type="SAM" id="MobiDB-lite"/>
    </source>
</evidence>
<dbReference type="AlphaFoldDB" id="A0A9Q1JLA4"/>
<feature type="region of interest" description="Disordered" evidence="1">
    <location>
        <begin position="79"/>
        <end position="114"/>
    </location>
</feature>
<dbReference type="EMBL" id="JAKOGI010001988">
    <property type="protein sequence ID" value="KAJ8423348.1"/>
    <property type="molecule type" value="Genomic_DNA"/>
</dbReference>
<dbReference type="OrthoDB" id="1728801at2759"/>
<comment type="caution">
    <text evidence="2">The sequence shown here is derived from an EMBL/GenBank/DDBJ whole genome shotgun (WGS) entry which is preliminary data.</text>
</comment>
<evidence type="ECO:0000313" key="3">
    <source>
        <dbReference type="Proteomes" id="UP001153076"/>
    </source>
</evidence>
<organism evidence="2 3">
    <name type="scientific">Carnegiea gigantea</name>
    <dbReference type="NCBI Taxonomy" id="171969"/>
    <lineage>
        <taxon>Eukaryota</taxon>
        <taxon>Viridiplantae</taxon>
        <taxon>Streptophyta</taxon>
        <taxon>Embryophyta</taxon>
        <taxon>Tracheophyta</taxon>
        <taxon>Spermatophyta</taxon>
        <taxon>Magnoliopsida</taxon>
        <taxon>eudicotyledons</taxon>
        <taxon>Gunneridae</taxon>
        <taxon>Pentapetalae</taxon>
        <taxon>Caryophyllales</taxon>
        <taxon>Cactineae</taxon>
        <taxon>Cactaceae</taxon>
        <taxon>Cactoideae</taxon>
        <taxon>Echinocereeae</taxon>
        <taxon>Carnegiea</taxon>
    </lineage>
</organism>
<evidence type="ECO:0000313" key="2">
    <source>
        <dbReference type="EMBL" id="KAJ8423348.1"/>
    </source>
</evidence>
<proteinExistence type="predicted"/>
<feature type="compositionally biased region" description="Polar residues" evidence="1">
    <location>
        <begin position="99"/>
        <end position="110"/>
    </location>
</feature>
<protein>
    <submittedName>
        <fullName evidence="2">Uncharacterized protein</fullName>
    </submittedName>
</protein>
<sequence length="182" mass="20411">MPHNYEGLKVRWASWKSLQGKEIGLGWDHEKGTIVASDEWWLKKINSFNIENNDTSILGPAVSAWQKLWYDDSHVSTHPPVSQGVGGGGNGNGKRKLENFSSDPNKNAKTNGPRKMGSAAMIIPNALVKICALLHFDPMHLVFIFACKLVEDPQNRMILFGLPNDDLRVQWQTPLYEKCGKK</sequence>
<reference evidence="2" key="1">
    <citation type="submission" date="2022-04" db="EMBL/GenBank/DDBJ databases">
        <title>Carnegiea gigantea Genome sequencing and assembly v2.</title>
        <authorList>
            <person name="Copetti D."/>
            <person name="Sanderson M.J."/>
            <person name="Burquez A."/>
            <person name="Wojciechowski M.F."/>
        </authorList>
    </citation>
    <scope>NUCLEOTIDE SEQUENCE</scope>
    <source>
        <strain evidence="2">SGP5-SGP5p</strain>
        <tissue evidence="2">Aerial part</tissue>
    </source>
</reference>
<keyword evidence="3" id="KW-1185">Reference proteome</keyword>
<dbReference type="Proteomes" id="UP001153076">
    <property type="component" value="Unassembled WGS sequence"/>
</dbReference>
<accession>A0A9Q1JLA4</accession>
<gene>
    <name evidence="2" type="ORF">Cgig2_022521</name>
</gene>
<name>A0A9Q1JLA4_9CARY</name>